<gene>
    <name evidence="2" type="ORF">FYJ33_08930</name>
</gene>
<dbReference type="EMBL" id="VULX01000011">
    <property type="protein sequence ID" value="MSR91529.1"/>
    <property type="molecule type" value="Genomic_DNA"/>
</dbReference>
<dbReference type="Proteomes" id="UP000460287">
    <property type="component" value="Unassembled WGS sequence"/>
</dbReference>
<proteinExistence type="predicted"/>
<dbReference type="RefSeq" id="WP_154531417.1">
    <property type="nucleotide sequence ID" value="NZ_VULX01000011.1"/>
</dbReference>
<feature type="domain" description="Beta-lactamase-related" evidence="1">
    <location>
        <begin position="7"/>
        <end position="74"/>
    </location>
</feature>
<organism evidence="2 3">
    <name type="scientific">Inconstantimicrobium porci</name>
    <dbReference type="NCBI Taxonomy" id="2652291"/>
    <lineage>
        <taxon>Bacteria</taxon>
        <taxon>Bacillati</taxon>
        <taxon>Bacillota</taxon>
        <taxon>Clostridia</taxon>
        <taxon>Eubacteriales</taxon>
        <taxon>Clostridiaceae</taxon>
        <taxon>Inconstantimicrobium</taxon>
    </lineage>
</organism>
<dbReference type="AlphaFoldDB" id="A0A7X2T1F2"/>
<dbReference type="Pfam" id="PF00144">
    <property type="entry name" value="Beta-lactamase"/>
    <property type="match status" value="1"/>
</dbReference>
<dbReference type="SUPFAM" id="SSF56601">
    <property type="entry name" value="beta-lactamase/transpeptidase-like"/>
    <property type="match status" value="1"/>
</dbReference>
<protein>
    <submittedName>
        <fullName evidence="2">Beta-lactamase family protein</fullName>
    </submittedName>
</protein>
<accession>A0A7X2T1F2</accession>
<sequence length="77" mass="8902">MIQESFKNQTEGMNEARGLGWQIIEDDSIKCTVVGHLGFTGTSIWIDPKRGTYVILLTNRVHPSREKYHIPYLRELL</sequence>
<evidence type="ECO:0000259" key="1">
    <source>
        <dbReference type="Pfam" id="PF00144"/>
    </source>
</evidence>
<name>A0A7X2T1F2_9CLOT</name>
<dbReference type="InterPro" id="IPR001466">
    <property type="entry name" value="Beta-lactam-related"/>
</dbReference>
<evidence type="ECO:0000313" key="3">
    <source>
        <dbReference type="Proteomes" id="UP000460287"/>
    </source>
</evidence>
<comment type="caution">
    <text evidence="2">The sequence shown here is derived from an EMBL/GenBank/DDBJ whole genome shotgun (WGS) entry which is preliminary data.</text>
</comment>
<keyword evidence="3" id="KW-1185">Reference proteome</keyword>
<reference evidence="2 3" key="1">
    <citation type="submission" date="2019-08" db="EMBL/GenBank/DDBJ databases">
        <title>In-depth cultivation of the pig gut microbiome towards novel bacterial diversity and tailored functional studies.</title>
        <authorList>
            <person name="Wylensek D."/>
            <person name="Hitch T.C.A."/>
            <person name="Clavel T."/>
        </authorList>
    </citation>
    <scope>NUCLEOTIDE SEQUENCE [LARGE SCALE GENOMIC DNA]</scope>
    <source>
        <strain evidence="2 3">WCA-383-APC-5B</strain>
    </source>
</reference>
<evidence type="ECO:0000313" key="2">
    <source>
        <dbReference type="EMBL" id="MSR91529.1"/>
    </source>
</evidence>
<dbReference type="InterPro" id="IPR012338">
    <property type="entry name" value="Beta-lactam/transpept-like"/>
</dbReference>
<dbReference type="Gene3D" id="3.40.710.10">
    <property type="entry name" value="DD-peptidase/beta-lactamase superfamily"/>
    <property type="match status" value="1"/>
</dbReference>